<dbReference type="EMBL" id="CAJPDS010000169">
    <property type="protein sequence ID" value="CAF9940956.1"/>
    <property type="molecule type" value="Genomic_DNA"/>
</dbReference>
<dbReference type="AlphaFoldDB" id="A0A8H3J553"/>
<dbReference type="SUPFAM" id="SSF56784">
    <property type="entry name" value="HAD-like"/>
    <property type="match status" value="1"/>
</dbReference>
<evidence type="ECO:0000256" key="10">
    <source>
        <dbReference type="ARBA" id="ARBA00022967"/>
    </source>
</evidence>
<dbReference type="NCBIfam" id="TIGR00003">
    <property type="entry name" value="copper ion binding protein"/>
    <property type="match status" value="2"/>
</dbReference>
<evidence type="ECO:0000256" key="7">
    <source>
        <dbReference type="ARBA" id="ARBA00022741"/>
    </source>
</evidence>
<dbReference type="InterPro" id="IPR008250">
    <property type="entry name" value="ATPase_P-typ_transduc_dom_A_sf"/>
</dbReference>
<feature type="transmembrane region" description="Helical" evidence="15">
    <location>
        <begin position="423"/>
        <end position="445"/>
    </location>
</feature>
<dbReference type="SUPFAM" id="SSF81660">
    <property type="entry name" value="Metal cation-transporting ATPase, ATP-binding domain N"/>
    <property type="match status" value="1"/>
</dbReference>
<comment type="similarity">
    <text evidence="2 15">Belongs to the cation transport ATPase (P-type) (TC 3.A.3) family. Type IB subfamily.</text>
</comment>
<evidence type="ECO:0000256" key="12">
    <source>
        <dbReference type="ARBA" id="ARBA00023008"/>
    </source>
</evidence>
<evidence type="ECO:0000256" key="8">
    <source>
        <dbReference type="ARBA" id="ARBA00022840"/>
    </source>
</evidence>
<sequence>MAASYHGPSNASSMRTSFLIPNLHCPTCVTRIHELMSNLDPPPLIQNISIVNHVVTVVHDRSISVAAISDQFNSAAYEVFDVILDPACSDQVSSSPAEYGQFATAVDRWIPEHGDMPDSARAEHRKNCSMCAEYSSDENESKEMLDLVVVAAPDTPNYQSSLSIEGMTCSSCVGNVTQALRRVPGVTSAEVALVSMSANVAFRTNDPENFIKKLADAVEDVGYAAELVELKPIHTDRRAKPKRKSNSDKWQSVYSVDGMSCSSCVGNITNSIEQLDFVERVDVNLVAHSCTILFTGRDNERLIPSAIEELGYTATKVQMSSLEEEERNNLRTESLQIHGMHCPQCPDRIVAALQILDVGIERKPDLDHPIITVSYFPNAPELTIRTIIGAISEVDKSFTVSVYHPQSIEGRSRKMRSKERASILRRLLLSLVAAIPAFVLGIVYMNLVPDDNPGYMYLLERLHGVTRLDWATFVIATPIYFYGADYFHRRTIKEIYALWRPRSSVPILRRFYRFGSMNMLISLGTTIAYFSSLAQLITAASKSMPKSMSKSGHNYFDSVVFLTMFLLAGRLVEAYMKTRSDDAVAALGKLRPAEASLVLEDGDSKVGVDYVDVGDTVRVPQGSTPPCDGILLDSVAEFDESSLTGESKMIRKQKGDAIYSGTINKGSSISMKVTGPAGASLLDSIIQVVREGQAKRAPIERVADLLTAYFVPVVVLIAILTWIIWLTLGLSGAIPNSYLEGNEYGGWSFWSLQFAIAVFVIACPCGLGLAAPTALLVGGGMAAKRGILVKGGGEGFQEASYLDAVIFDKTGTLTEGTQPKIVEHNFFGSSLSKSTILGALKAMEETSNHPLAKAAVTFATELSAASVRLTAADEIAGKGLKALFTDPVDGSEYETIVGNESLVQDNGVIIPREAANTLESWKSSGYSVILLAIKLSEKWHLVATFAAADPLRKEAAEVVRALQSQRVAVWMLSGDNPKTAEAVGSKVGIPTENIIAGVLPTEKADKVKNLQSSLKGRGGILSSLMNRRNRATIAMVGDGINDAPALAAADVGIAVGSGSDVAIQSAAFVLVHSDLRAVLTLVVLSRAVFRRVIQNFFWAAIYNIIALPIAAGVLYPITSRGTHVRLDPAWAALAMAMSSITVVGSSLLLRTRLPFVGFRSDTK</sequence>
<dbReference type="InterPro" id="IPR036412">
    <property type="entry name" value="HAD-like_sf"/>
</dbReference>
<evidence type="ECO:0000256" key="14">
    <source>
        <dbReference type="ARBA" id="ARBA00023136"/>
    </source>
</evidence>
<feature type="transmembrane region" description="Helical" evidence="15">
    <location>
        <begin position="552"/>
        <end position="572"/>
    </location>
</feature>
<evidence type="ECO:0000256" key="4">
    <source>
        <dbReference type="ARBA" id="ARBA00022692"/>
    </source>
</evidence>
<evidence type="ECO:0000256" key="13">
    <source>
        <dbReference type="ARBA" id="ARBA00023065"/>
    </source>
</evidence>
<dbReference type="GO" id="GO:0005507">
    <property type="term" value="F:copper ion binding"/>
    <property type="evidence" value="ECO:0007669"/>
    <property type="project" value="InterPro"/>
</dbReference>
<dbReference type="SFLD" id="SFLDG00002">
    <property type="entry name" value="C1.7:_P-type_atpase_like"/>
    <property type="match status" value="1"/>
</dbReference>
<feature type="transmembrane region" description="Helical" evidence="15">
    <location>
        <begin position="1129"/>
        <end position="1149"/>
    </location>
</feature>
<evidence type="ECO:0000256" key="1">
    <source>
        <dbReference type="ARBA" id="ARBA00004127"/>
    </source>
</evidence>
<dbReference type="Gene3D" id="2.70.150.10">
    <property type="entry name" value="Calcium-transporting ATPase, cytoplasmic transduction domain A"/>
    <property type="match status" value="1"/>
</dbReference>
<accession>A0A8H3J553</accession>
<dbReference type="FunFam" id="3.30.70.100:FF:000001">
    <property type="entry name" value="ATPase copper transporting beta"/>
    <property type="match status" value="1"/>
</dbReference>
<dbReference type="InterPro" id="IPR027256">
    <property type="entry name" value="P-typ_ATPase_IB"/>
</dbReference>
<dbReference type="InterPro" id="IPR023214">
    <property type="entry name" value="HAD_sf"/>
</dbReference>
<evidence type="ECO:0000256" key="9">
    <source>
        <dbReference type="ARBA" id="ARBA00022842"/>
    </source>
</evidence>
<evidence type="ECO:0000313" key="18">
    <source>
        <dbReference type="Proteomes" id="UP000664521"/>
    </source>
</evidence>
<keyword evidence="9" id="KW-0460">Magnesium</keyword>
<keyword evidence="5 15" id="KW-0479">Metal-binding</keyword>
<dbReference type="Pfam" id="PF00122">
    <property type="entry name" value="E1-E2_ATPase"/>
    <property type="match status" value="1"/>
</dbReference>
<feature type="transmembrane region" description="Helical" evidence="15">
    <location>
        <begin position="1096"/>
        <end position="1117"/>
    </location>
</feature>
<evidence type="ECO:0000259" key="16">
    <source>
        <dbReference type="PROSITE" id="PS50846"/>
    </source>
</evidence>
<evidence type="ECO:0000256" key="11">
    <source>
        <dbReference type="ARBA" id="ARBA00022989"/>
    </source>
</evidence>
<dbReference type="InterPro" id="IPR017969">
    <property type="entry name" value="Heavy-metal-associated_CS"/>
</dbReference>
<dbReference type="Gene3D" id="3.30.70.100">
    <property type="match status" value="2"/>
</dbReference>
<dbReference type="InterPro" id="IPR044492">
    <property type="entry name" value="P_typ_ATPase_HD_dom"/>
</dbReference>
<dbReference type="InterPro" id="IPR006122">
    <property type="entry name" value="HMA_Cu_ion-bd"/>
</dbReference>
<keyword evidence="3" id="KW-0813">Transport</keyword>
<comment type="caution">
    <text evidence="17">The sequence shown here is derived from an EMBL/GenBank/DDBJ whole genome shotgun (WGS) entry which is preliminary data.</text>
</comment>
<dbReference type="GO" id="GO:0043682">
    <property type="term" value="F:P-type divalent copper transporter activity"/>
    <property type="evidence" value="ECO:0007669"/>
    <property type="project" value="TreeGrafter"/>
</dbReference>
<dbReference type="Pfam" id="PF00702">
    <property type="entry name" value="Hydrolase"/>
    <property type="match status" value="1"/>
</dbReference>
<dbReference type="CDD" id="cd02094">
    <property type="entry name" value="P-type_ATPase_Cu-like"/>
    <property type="match status" value="1"/>
</dbReference>
<proteinExistence type="inferred from homology"/>
<keyword evidence="18" id="KW-1185">Reference proteome</keyword>
<feature type="transmembrane region" description="Helical" evidence="15">
    <location>
        <begin position="705"/>
        <end position="734"/>
    </location>
</feature>
<dbReference type="GO" id="GO:0016020">
    <property type="term" value="C:membrane"/>
    <property type="evidence" value="ECO:0007669"/>
    <property type="project" value="UniProtKB-SubCell"/>
</dbReference>
<dbReference type="SUPFAM" id="SSF81653">
    <property type="entry name" value="Calcium ATPase, transduction domain A"/>
    <property type="match status" value="1"/>
</dbReference>
<evidence type="ECO:0000256" key="2">
    <source>
        <dbReference type="ARBA" id="ARBA00006024"/>
    </source>
</evidence>
<dbReference type="SFLD" id="SFLDS00003">
    <property type="entry name" value="Haloacid_Dehalogenase"/>
    <property type="match status" value="1"/>
</dbReference>
<dbReference type="Gene3D" id="3.40.50.1000">
    <property type="entry name" value="HAD superfamily/HAD-like"/>
    <property type="match status" value="1"/>
</dbReference>
<dbReference type="GO" id="GO:0016887">
    <property type="term" value="F:ATP hydrolysis activity"/>
    <property type="evidence" value="ECO:0007669"/>
    <property type="project" value="InterPro"/>
</dbReference>
<dbReference type="InterPro" id="IPR001757">
    <property type="entry name" value="P_typ_ATPase"/>
</dbReference>
<evidence type="ECO:0000256" key="6">
    <source>
        <dbReference type="ARBA" id="ARBA00022737"/>
    </source>
</evidence>
<dbReference type="SUPFAM" id="SSF55008">
    <property type="entry name" value="HMA, heavy metal-associated domain"/>
    <property type="match status" value="4"/>
</dbReference>
<dbReference type="SUPFAM" id="SSF81665">
    <property type="entry name" value="Calcium ATPase, transmembrane domain M"/>
    <property type="match status" value="1"/>
</dbReference>
<keyword evidence="8 15" id="KW-0067">ATP-binding</keyword>
<protein>
    <recommendedName>
        <fullName evidence="16">HMA domain-containing protein</fullName>
    </recommendedName>
</protein>
<evidence type="ECO:0000256" key="15">
    <source>
        <dbReference type="RuleBase" id="RU362081"/>
    </source>
</evidence>
<feature type="transmembrane region" description="Helical" evidence="15">
    <location>
        <begin position="754"/>
        <end position="777"/>
    </location>
</feature>
<name>A0A8H3J553_9LECA</name>
<dbReference type="OrthoDB" id="432719at2759"/>
<keyword evidence="7 15" id="KW-0547">Nucleotide-binding</keyword>
<keyword evidence="13" id="KW-0406">Ion transport</keyword>
<dbReference type="InterPro" id="IPR023298">
    <property type="entry name" value="ATPase_P-typ_TM_dom_sf"/>
</dbReference>
<dbReference type="Proteomes" id="UP000664521">
    <property type="component" value="Unassembled WGS sequence"/>
</dbReference>
<feature type="transmembrane region" description="Helical" evidence="15">
    <location>
        <begin position="519"/>
        <end position="540"/>
    </location>
</feature>
<dbReference type="GO" id="GO:0055070">
    <property type="term" value="P:copper ion homeostasis"/>
    <property type="evidence" value="ECO:0007669"/>
    <property type="project" value="TreeGrafter"/>
</dbReference>
<dbReference type="InterPro" id="IPR036163">
    <property type="entry name" value="HMA_dom_sf"/>
</dbReference>
<gene>
    <name evidence="17" type="ORF">HETSPECPRED_002695</name>
</gene>
<dbReference type="PANTHER" id="PTHR43520:SF32">
    <property type="entry name" value="COPPER RESISTANCE P-TYPE ATPASE (EUROFUNG)"/>
    <property type="match status" value="1"/>
</dbReference>
<dbReference type="InterPro" id="IPR018303">
    <property type="entry name" value="ATPase_P-typ_P_site"/>
</dbReference>
<dbReference type="SFLD" id="SFLDF00027">
    <property type="entry name" value="p-type_atpase"/>
    <property type="match status" value="1"/>
</dbReference>
<keyword evidence="12" id="KW-0186">Copper</keyword>
<dbReference type="InterPro" id="IPR023299">
    <property type="entry name" value="ATPase_P-typ_cyto_dom_N"/>
</dbReference>
<dbReference type="PROSITE" id="PS01047">
    <property type="entry name" value="HMA_1"/>
    <property type="match status" value="2"/>
</dbReference>
<evidence type="ECO:0000256" key="3">
    <source>
        <dbReference type="ARBA" id="ARBA00022448"/>
    </source>
</evidence>
<dbReference type="InterPro" id="IPR006121">
    <property type="entry name" value="HMA_dom"/>
</dbReference>
<feature type="domain" description="HMA" evidence="16">
    <location>
        <begin position="158"/>
        <end position="226"/>
    </location>
</feature>
<dbReference type="InterPro" id="IPR059000">
    <property type="entry name" value="ATPase_P-type_domA"/>
</dbReference>
<dbReference type="NCBIfam" id="TIGR01494">
    <property type="entry name" value="ATPase_P-type"/>
    <property type="match status" value="1"/>
</dbReference>
<evidence type="ECO:0000313" key="17">
    <source>
        <dbReference type="EMBL" id="CAF9940956.1"/>
    </source>
</evidence>
<dbReference type="NCBIfam" id="TIGR01525">
    <property type="entry name" value="ATPase-IB_hvy"/>
    <property type="match status" value="1"/>
</dbReference>
<comment type="subcellular location">
    <subcellularLocation>
        <location evidence="1">Endomembrane system</location>
        <topology evidence="1">Multi-pass membrane protein</topology>
    </subcellularLocation>
    <subcellularLocation>
        <location evidence="15">Membrane</location>
    </subcellularLocation>
</comment>
<dbReference type="CDD" id="cd00371">
    <property type="entry name" value="HMA"/>
    <property type="match status" value="2"/>
</dbReference>
<dbReference type="PROSITE" id="PS00154">
    <property type="entry name" value="ATPASE_E1_E2"/>
    <property type="match status" value="1"/>
</dbReference>
<keyword evidence="11 15" id="KW-1133">Transmembrane helix</keyword>
<feature type="transmembrane region" description="Helical" evidence="15">
    <location>
        <begin position="465"/>
        <end position="483"/>
    </location>
</feature>
<keyword evidence="6" id="KW-0677">Repeat</keyword>
<feature type="domain" description="HMA" evidence="16">
    <location>
        <begin position="250"/>
        <end position="315"/>
    </location>
</feature>
<dbReference type="PANTHER" id="PTHR43520">
    <property type="entry name" value="ATP7, ISOFORM B"/>
    <property type="match status" value="1"/>
</dbReference>
<dbReference type="GO" id="GO:0005524">
    <property type="term" value="F:ATP binding"/>
    <property type="evidence" value="ECO:0007669"/>
    <property type="project" value="UniProtKB-UniRule"/>
</dbReference>
<keyword evidence="14 15" id="KW-0472">Membrane</keyword>
<organism evidence="17 18">
    <name type="scientific">Heterodermia speciosa</name>
    <dbReference type="NCBI Taxonomy" id="116794"/>
    <lineage>
        <taxon>Eukaryota</taxon>
        <taxon>Fungi</taxon>
        <taxon>Dikarya</taxon>
        <taxon>Ascomycota</taxon>
        <taxon>Pezizomycotina</taxon>
        <taxon>Lecanoromycetes</taxon>
        <taxon>OSLEUM clade</taxon>
        <taxon>Lecanoromycetidae</taxon>
        <taxon>Caliciales</taxon>
        <taxon>Physciaceae</taxon>
        <taxon>Heterodermia</taxon>
    </lineage>
</organism>
<keyword evidence="4 15" id="KW-0812">Transmembrane</keyword>
<keyword evidence="10" id="KW-1278">Translocase</keyword>
<reference evidence="17" key="1">
    <citation type="submission" date="2021-03" db="EMBL/GenBank/DDBJ databases">
        <authorList>
            <person name="Tagirdzhanova G."/>
        </authorList>
    </citation>
    <scope>NUCLEOTIDE SEQUENCE</scope>
</reference>
<evidence type="ECO:0000256" key="5">
    <source>
        <dbReference type="ARBA" id="ARBA00022723"/>
    </source>
</evidence>
<dbReference type="Gene3D" id="3.40.1110.10">
    <property type="entry name" value="Calcium-transporting ATPase, cytoplasmic domain N"/>
    <property type="match status" value="1"/>
</dbReference>
<dbReference type="PRINTS" id="PR00119">
    <property type="entry name" value="CATATPASE"/>
</dbReference>
<dbReference type="PROSITE" id="PS50846">
    <property type="entry name" value="HMA_2"/>
    <property type="match status" value="2"/>
</dbReference>
<dbReference type="Pfam" id="PF00403">
    <property type="entry name" value="HMA"/>
    <property type="match status" value="2"/>
</dbReference>